<dbReference type="AlphaFoldDB" id="G3H4A4"/>
<gene>
    <name evidence="1" type="ORF">I79_005104</name>
</gene>
<dbReference type="Proteomes" id="UP000001075">
    <property type="component" value="Unassembled WGS sequence"/>
</dbReference>
<proteinExistence type="predicted"/>
<sequence>MWGALAYCGIWHHTNQATCLPTQHVGVKAGSETQDHPRLQREFRTIVGATRRVCRCTRVFSTLQRPREEDQEFEASLGYVMSSFRNQYKTEHATIKN</sequence>
<reference evidence="2" key="1">
    <citation type="journal article" date="2011" name="Nat. Biotechnol.">
        <title>The genomic sequence of the Chinese hamster ovary (CHO)-K1 cell line.</title>
        <authorList>
            <person name="Xu X."/>
            <person name="Nagarajan H."/>
            <person name="Lewis N.E."/>
            <person name="Pan S."/>
            <person name="Cai Z."/>
            <person name="Liu X."/>
            <person name="Chen W."/>
            <person name="Xie M."/>
            <person name="Wang W."/>
            <person name="Hammond S."/>
            <person name="Andersen M.R."/>
            <person name="Neff N."/>
            <person name="Passarelli B."/>
            <person name="Koh W."/>
            <person name="Fan H.C."/>
            <person name="Wang J."/>
            <person name="Gui Y."/>
            <person name="Lee K.H."/>
            <person name="Betenbaugh M.J."/>
            <person name="Quake S.R."/>
            <person name="Famili I."/>
            <person name="Palsson B.O."/>
            <person name="Wang J."/>
        </authorList>
    </citation>
    <scope>NUCLEOTIDE SEQUENCE [LARGE SCALE GENOMIC DNA]</scope>
    <source>
        <strain evidence="2">CHO K1 cell line</strain>
    </source>
</reference>
<dbReference type="InParanoid" id="G3H4A4"/>
<organism evidence="1 2">
    <name type="scientific">Cricetulus griseus</name>
    <name type="common">Chinese hamster</name>
    <name type="synonym">Cricetulus barabensis griseus</name>
    <dbReference type="NCBI Taxonomy" id="10029"/>
    <lineage>
        <taxon>Eukaryota</taxon>
        <taxon>Metazoa</taxon>
        <taxon>Chordata</taxon>
        <taxon>Craniata</taxon>
        <taxon>Vertebrata</taxon>
        <taxon>Euteleostomi</taxon>
        <taxon>Mammalia</taxon>
        <taxon>Eutheria</taxon>
        <taxon>Euarchontoglires</taxon>
        <taxon>Glires</taxon>
        <taxon>Rodentia</taxon>
        <taxon>Myomorpha</taxon>
        <taxon>Muroidea</taxon>
        <taxon>Cricetidae</taxon>
        <taxon>Cricetinae</taxon>
        <taxon>Cricetulus</taxon>
    </lineage>
</organism>
<evidence type="ECO:0000313" key="1">
    <source>
        <dbReference type="EMBL" id="EGV97446.1"/>
    </source>
</evidence>
<protein>
    <submittedName>
        <fullName evidence="1">Uncharacterized protein</fullName>
    </submittedName>
</protein>
<accession>G3H4A4</accession>
<name>G3H4A4_CRIGR</name>
<evidence type="ECO:0000313" key="2">
    <source>
        <dbReference type="Proteomes" id="UP000001075"/>
    </source>
</evidence>
<dbReference type="EMBL" id="JH000137">
    <property type="protein sequence ID" value="EGV97446.1"/>
    <property type="molecule type" value="Genomic_DNA"/>
</dbReference>